<dbReference type="InterPro" id="IPR000515">
    <property type="entry name" value="MetI-like"/>
</dbReference>
<evidence type="ECO:0000256" key="3">
    <source>
        <dbReference type="ARBA" id="ARBA00022475"/>
    </source>
</evidence>
<dbReference type="SUPFAM" id="SSF161098">
    <property type="entry name" value="MetI-like"/>
    <property type="match status" value="1"/>
</dbReference>
<dbReference type="GO" id="GO:0055085">
    <property type="term" value="P:transmembrane transport"/>
    <property type="evidence" value="ECO:0007669"/>
    <property type="project" value="InterPro"/>
</dbReference>
<evidence type="ECO:0000256" key="5">
    <source>
        <dbReference type="ARBA" id="ARBA00022989"/>
    </source>
</evidence>
<evidence type="ECO:0000259" key="8">
    <source>
        <dbReference type="PROSITE" id="PS50928"/>
    </source>
</evidence>
<evidence type="ECO:0000256" key="4">
    <source>
        <dbReference type="ARBA" id="ARBA00022692"/>
    </source>
</evidence>
<dbReference type="CDD" id="cd06261">
    <property type="entry name" value="TM_PBP2"/>
    <property type="match status" value="1"/>
</dbReference>
<feature type="transmembrane region" description="Helical" evidence="7">
    <location>
        <begin position="30"/>
        <end position="52"/>
    </location>
</feature>
<dbReference type="PROSITE" id="PS50928">
    <property type="entry name" value="ABC_TM1"/>
    <property type="match status" value="1"/>
</dbReference>
<proteinExistence type="predicted"/>
<dbReference type="Pfam" id="PF00528">
    <property type="entry name" value="BPD_transp_1"/>
    <property type="match status" value="1"/>
</dbReference>
<evidence type="ECO:0000256" key="6">
    <source>
        <dbReference type="ARBA" id="ARBA00023136"/>
    </source>
</evidence>
<dbReference type="Gene3D" id="1.10.3720.10">
    <property type="entry name" value="MetI-like"/>
    <property type="match status" value="1"/>
</dbReference>
<gene>
    <name evidence="9" type="ORF">UFOPK3001_02401</name>
</gene>
<feature type="transmembrane region" description="Helical" evidence="7">
    <location>
        <begin position="283"/>
        <end position="303"/>
    </location>
</feature>
<comment type="subcellular location">
    <subcellularLocation>
        <location evidence="1">Cell membrane</location>
        <topology evidence="1">Multi-pass membrane protein</topology>
    </subcellularLocation>
</comment>
<dbReference type="PANTHER" id="PTHR43386">
    <property type="entry name" value="OLIGOPEPTIDE TRANSPORT SYSTEM PERMEASE PROTEIN APPC"/>
    <property type="match status" value="1"/>
</dbReference>
<keyword evidence="4 7" id="KW-0812">Transmembrane</keyword>
<evidence type="ECO:0000313" key="9">
    <source>
        <dbReference type="EMBL" id="CAB4824779.1"/>
    </source>
</evidence>
<sequence length="317" mass="35068">MSDTVIDTPSQPNIMTKIVRRIPPLRKWKFGLVLSVSYLAVLTFFAVFANVLPFVRRYNILPKGAEARRLASYRGKPSSEYWFGNDKLGRDTFARSIYAAQKTLTIGLASIVAALVIGGLLGMLAGYYRGWYDRVLSVIFDVLLAFPAIVLALIVVGRFFQGGRLNLGLFEMDKRFFGVIVVLTMLSIAPLARIVRAQTLSLAQREYVLAARGLGASSWRILVREILPNLLPAMFSVAFTGLAVLLVAEGGLAFLGFSVQLPFPTWGFMINEARSDLTKGGGWAVFFPCVLLFLTVLAFNVIGDRVARRFDIREATL</sequence>
<dbReference type="InterPro" id="IPR050366">
    <property type="entry name" value="BP-dependent_transpt_permease"/>
</dbReference>
<organism evidence="9">
    <name type="scientific">freshwater metagenome</name>
    <dbReference type="NCBI Taxonomy" id="449393"/>
    <lineage>
        <taxon>unclassified sequences</taxon>
        <taxon>metagenomes</taxon>
        <taxon>ecological metagenomes</taxon>
    </lineage>
</organism>
<keyword evidence="3" id="KW-1003">Cell membrane</keyword>
<feature type="transmembrane region" description="Helical" evidence="7">
    <location>
        <begin position="230"/>
        <end position="263"/>
    </location>
</feature>
<keyword evidence="2" id="KW-0813">Transport</keyword>
<feature type="transmembrane region" description="Helical" evidence="7">
    <location>
        <begin position="135"/>
        <end position="156"/>
    </location>
</feature>
<evidence type="ECO:0000256" key="2">
    <source>
        <dbReference type="ARBA" id="ARBA00022448"/>
    </source>
</evidence>
<dbReference type="AlphaFoldDB" id="A0A6J6ZWN4"/>
<name>A0A6J6ZWN4_9ZZZZ</name>
<accession>A0A6J6ZWN4</accession>
<reference evidence="9" key="1">
    <citation type="submission" date="2020-05" db="EMBL/GenBank/DDBJ databases">
        <authorList>
            <person name="Chiriac C."/>
            <person name="Salcher M."/>
            <person name="Ghai R."/>
            <person name="Kavagutti S V."/>
        </authorList>
    </citation>
    <scope>NUCLEOTIDE SEQUENCE</scope>
</reference>
<feature type="transmembrane region" description="Helical" evidence="7">
    <location>
        <begin position="106"/>
        <end position="128"/>
    </location>
</feature>
<dbReference type="PANTHER" id="PTHR43386:SF1">
    <property type="entry name" value="D,D-DIPEPTIDE TRANSPORT SYSTEM PERMEASE PROTEIN DDPC-RELATED"/>
    <property type="match status" value="1"/>
</dbReference>
<dbReference type="InterPro" id="IPR035906">
    <property type="entry name" value="MetI-like_sf"/>
</dbReference>
<keyword evidence="6 7" id="KW-0472">Membrane</keyword>
<feature type="domain" description="ABC transmembrane type-1" evidence="8">
    <location>
        <begin position="100"/>
        <end position="303"/>
    </location>
</feature>
<keyword evidence="5 7" id="KW-1133">Transmembrane helix</keyword>
<feature type="transmembrane region" description="Helical" evidence="7">
    <location>
        <begin position="176"/>
        <end position="195"/>
    </location>
</feature>
<evidence type="ECO:0000256" key="1">
    <source>
        <dbReference type="ARBA" id="ARBA00004651"/>
    </source>
</evidence>
<dbReference type="GO" id="GO:0005886">
    <property type="term" value="C:plasma membrane"/>
    <property type="evidence" value="ECO:0007669"/>
    <property type="project" value="UniProtKB-SubCell"/>
</dbReference>
<dbReference type="EMBL" id="CAFAAJ010000232">
    <property type="protein sequence ID" value="CAB4824779.1"/>
    <property type="molecule type" value="Genomic_DNA"/>
</dbReference>
<protein>
    <submittedName>
        <fullName evidence="9">Unannotated protein</fullName>
    </submittedName>
</protein>
<evidence type="ECO:0000256" key="7">
    <source>
        <dbReference type="SAM" id="Phobius"/>
    </source>
</evidence>